<dbReference type="Pfam" id="PF19086">
    <property type="entry name" value="Terpene_syn_C_2"/>
    <property type="match status" value="1"/>
</dbReference>
<dbReference type="AlphaFoldDB" id="A0A3D8QAC1"/>
<reference evidence="1 2" key="1">
    <citation type="journal article" date="2018" name="IMA Fungus">
        <title>IMA Genome-F 9: Draft genome sequence of Annulohypoxylon stygium, Aspergillus mulundensis, Berkeleyomyces basicola (syn. Thielaviopsis basicola), Ceratocystis smalleyi, two Cercospora beticola strains, Coleophoma cylindrospora, Fusarium fracticaudum, Phialophora cf. hyalina, and Morchella septimelata.</title>
        <authorList>
            <person name="Wingfield B.D."/>
            <person name="Bills G.F."/>
            <person name="Dong Y."/>
            <person name="Huang W."/>
            <person name="Nel W.J."/>
            <person name="Swalarsk-Parry B.S."/>
            <person name="Vaghefi N."/>
            <person name="Wilken P.M."/>
            <person name="An Z."/>
            <person name="de Beer Z.W."/>
            <person name="De Vos L."/>
            <person name="Chen L."/>
            <person name="Duong T.A."/>
            <person name="Gao Y."/>
            <person name="Hammerbacher A."/>
            <person name="Kikkert J.R."/>
            <person name="Li Y."/>
            <person name="Li H."/>
            <person name="Li K."/>
            <person name="Li Q."/>
            <person name="Liu X."/>
            <person name="Ma X."/>
            <person name="Naidoo K."/>
            <person name="Pethybridge S.J."/>
            <person name="Sun J."/>
            <person name="Steenkamp E.T."/>
            <person name="van der Nest M.A."/>
            <person name="van Wyk S."/>
            <person name="Wingfield M.J."/>
            <person name="Xiong C."/>
            <person name="Yue Q."/>
            <person name="Zhang X."/>
        </authorList>
    </citation>
    <scope>NUCLEOTIDE SEQUENCE [LARGE SCALE GENOMIC DNA]</scope>
    <source>
        <strain evidence="1 2">BP6252</strain>
    </source>
</reference>
<evidence type="ECO:0008006" key="3">
    <source>
        <dbReference type="Google" id="ProtNLM"/>
    </source>
</evidence>
<evidence type="ECO:0000313" key="2">
    <source>
        <dbReference type="Proteomes" id="UP000256645"/>
    </source>
</evidence>
<organism evidence="1 2">
    <name type="scientific">Coleophoma cylindrospora</name>
    <dbReference type="NCBI Taxonomy" id="1849047"/>
    <lineage>
        <taxon>Eukaryota</taxon>
        <taxon>Fungi</taxon>
        <taxon>Dikarya</taxon>
        <taxon>Ascomycota</taxon>
        <taxon>Pezizomycotina</taxon>
        <taxon>Leotiomycetes</taxon>
        <taxon>Helotiales</taxon>
        <taxon>Dermateaceae</taxon>
        <taxon>Coleophoma</taxon>
    </lineage>
</organism>
<dbReference type="OrthoDB" id="2861623at2759"/>
<dbReference type="STRING" id="1849047.A0A3D8QAC1"/>
<accession>A0A3D8QAC1</accession>
<dbReference type="Proteomes" id="UP000256645">
    <property type="component" value="Unassembled WGS sequence"/>
</dbReference>
<dbReference type="Gene3D" id="1.10.600.10">
    <property type="entry name" value="Farnesyl Diphosphate Synthase"/>
    <property type="match status" value="1"/>
</dbReference>
<dbReference type="EMBL" id="PDLM01000017">
    <property type="protein sequence ID" value="RDW58620.1"/>
    <property type="molecule type" value="Genomic_DNA"/>
</dbReference>
<evidence type="ECO:0000313" key="1">
    <source>
        <dbReference type="EMBL" id="RDW58620.1"/>
    </source>
</evidence>
<keyword evidence="2" id="KW-1185">Reference proteome</keyword>
<protein>
    <recommendedName>
        <fullName evidence="3">Terpene synthase</fullName>
    </recommendedName>
</protein>
<dbReference type="InterPro" id="IPR008949">
    <property type="entry name" value="Isoprenoid_synthase_dom_sf"/>
</dbReference>
<gene>
    <name evidence="1" type="ORF">BP6252_13096</name>
</gene>
<name>A0A3D8QAC1_9HELO</name>
<comment type="caution">
    <text evidence="1">The sequence shown here is derived from an EMBL/GenBank/DDBJ whole genome shotgun (WGS) entry which is preliminary data.</text>
</comment>
<proteinExistence type="predicted"/>
<sequence>MDLYQHQQILSTIRGKTVEIPDIRFVLSKWPRRVNLNYSSVIATADQTIESVFQDDKKIQNLKSANLALFASMSFPDAAIDELEILTLWVIWIYMWDDEVDEPNGLYTNNLESGNLYRKQTLNFAEYHLGLGEHGEVPTSPNPIIDSFRPIGQRFQKCYSVEQCQLVFEELKFAMQMSREEQQARLSDKIPTVNEYMRVRMGSSGVGLLLTALEYVSILSLPSADSVAQVLKPRSTVLLTRYGLLVLSLRAHILGHCGMRQMSSSGCEPNNFLSNDILSLKKKVAADWLANLVSLTFIDCGDLQKAVDMAYAALVAAIDRFEAAAKELLLHPESLTVPEEEAKSLVGGLRDAWVGLIYWQYESRRYFPPDADIRDGHISVTI</sequence>
<dbReference type="SUPFAM" id="SSF48576">
    <property type="entry name" value="Terpenoid synthases"/>
    <property type="match status" value="2"/>
</dbReference>